<keyword evidence="1" id="KW-1133">Transmembrane helix</keyword>
<reference evidence="3" key="1">
    <citation type="journal article" date="2019" name="Int. J. Syst. Evol. Microbiol.">
        <title>The Global Catalogue of Microorganisms (GCM) 10K type strain sequencing project: providing services to taxonomists for standard genome sequencing and annotation.</title>
        <authorList>
            <consortium name="The Broad Institute Genomics Platform"/>
            <consortium name="The Broad Institute Genome Sequencing Center for Infectious Disease"/>
            <person name="Wu L."/>
            <person name="Ma J."/>
        </authorList>
    </citation>
    <scope>NUCLEOTIDE SEQUENCE [LARGE SCALE GENOMIC DNA]</scope>
    <source>
        <strain evidence="3">CGMCC 4.7676</strain>
    </source>
</reference>
<dbReference type="EMBL" id="JBHRWK010000024">
    <property type="protein sequence ID" value="MFC3451389.1"/>
    <property type="molecule type" value="Genomic_DNA"/>
</dbReference>
<keyword evidence="1" id="KW-0472">Membrane</keyword>
<dbReference type="Proteomes" id="UP001595645">
    <property type="component" value="Unassembled WGS sequence"/>
</dbReference>
<sequence>MAEDSGWRTLPDGRRIKLRNKGTGAAVAAAAVIVVGVASGGMGALGGLGGGSTAPALESNLAGDVVDSLPGRSLKTRKAEAQNSAKRGKTDEALSRFKLKRLDRQVKHEIECVASSTGKVREFLVRTPCTSLHRMLMAVGDGHGNAAVVSVVRVGFRSKKQATAFERVKAVHGSGDIRPLEIAAMLGLANVRISGLHYSPRPEGHGMVVAETDTAAGHVDSATLDALADVAVYLPVR</sequence>
<protein>
    <submittedName>
        <fullName evidence="2">Uncharacterized protein</fullName>
    </submittedName>
</protein>
<evidence type="ECO:0000256" key="1">
    <source>
        <dbReference type="SAM" id="Phobius"/>
    </source>
</evidence>
<comment type="caution">
    <text evidence="2">The sequence shown here is derived from an EMBL/GenBank/DDBJ whole genome shotgun (WGS) entry which is preliminary data.</text>
</comment>
<dbReference type="RefSeq" id="WP_378240145.1">
    <property type="nucleotide sequence ID" value="NZ_JBHRWK010000024.1"/>
</dbReference>
<feature type="transmembrane region" description="Helical" evidence="1">
    <location>
        <begin position="24"/>
        <end position="48"/>
    </location>
</feature>
<evidence type="ECO:0000313" key="3">
    <source>
        <dbReference type="Proteomes" id="UP001595645"/>
    </source>
</evidence>
<keyword evidence="1" id="KW-0812">Transmembrane</keyword>
<gene>
    <name evidence="2" type="ORF">ACFOSH_18310</name>
</gene>
<accession>A0ABV7NX40</accession>
<name>A0ABV7NX40_9PSEU</name>
<evidence type="ECO:0000313" key="2">
    <source>
        <dbReference type="EMBL" id="MFC3451389.1"/>
    </source>
</evidence>
<organism evidence="2 3">
    <name type="scientific">Amycolatopsis speibonae</name>
    <dbReference type="NCBI Taxonomy" id="1450224"/>
    <lineage>
        <taxon>Bacteria</taxon>
        <taxon>Bacillati</taxon>
        <taxon>Actinomycetota</taxon>
        <taxon>Actinomycetes</taxon>
        <taxon>Pseudonocardiales</taxon>
        <taxon>Pseudonocardiaceae</taxon>
        <taxon>Amycolatopsis</taxon>
    </lineage>
</organism>
<proteinExistence type="predicted"/>
<keyword evidence="3" id="KW-1185">Reference proteome</keyword>